<dbReference type="AlphaFoldDB" id="A0A8J5CMA5"/>
<organism evidence="2 3">
    <name type="scientific">Chionoecetes opilio</name>
    <name type="common">Atlantic snow crab</name>
    <name type="synonym">Cancer opilio</name>
    <dbReference type="NCBI Taxonomy" id="41210"/>
    <lineage>
        <taxon>Eukaryota</taxon>
        <taxon>Metazoa</taxon>
        <taxon>Ecdysozoa</taxon>
        <taxon>Arthropoda</taxon>
        <taxon>Crustacea</taxon>
        <taxon>Multicrustacea</taxon>
        <taxon>Malacostraca</taxon>
        <taxon>Eumalacostraca</taxon>
        <taxon>Eucarida</taxon>
        <taxon>Decapoda</taxon>
        <taxon>Pleocyemata</taxon>
        <taxon>Brachyura</taxon>
        <taxon>Eubrachyura</taxon>
        <taxon>Majoidea</taxon>
        <taxon>Majidae</taxon>
        <taxon>Chionoecetes</taxon>
    </lineage>
</organism>
<feature type="region of interest" description="Disordered" evidence="1">
    <location>
        <begin position="78"/>
        <end position="97"/>
    </location>
</feature>
<evidence type="ECO:0000313" key="3">
    <source>
        <dbReference type="Proteomes" id="UP000770661"/>
    </source>
</evidence>
<evidence type="ECO:0000256" key="1">
    <source>
        <dbReference type="SAM" id="MobiDB-lite"/>
    </source>
</evidence>
<evidence type="ECO:0000313" key="2">
    <source>
        <dbReference type="EMBL" id="KAG0725703.1"/>
    </source>
</evidence>
<proteinExistence type="predicted"/>
<gene>
    <name evidence="2" type="ORF">GWK47_004591</name>
</gene>
<dbReference type="Proteomes" id="UP000770661">
    <property type="component" value="Unassembled WGS sequence"/>
</dbReference>
<reference evidence="2" key="1">
    <citation type="submission" date="2020-07" db="EMBL/GenBank/DDBJ databases">
        <title>The High-quality genome of the commercially important snow crab, Chionoecetes opilio.</title>
        <authorList>
            <person name="Jeong J.-H."/>
            <person name="Ryu S."/>
        </authorList>
    </citation>
    <scope>NUCLEOTIDE SEQUENCE</scope>
    <source>
        <strain evidence="2">MADBK_172401_WGS</strain>
        <tissue evidence="2">Digestive gland</tissue>
    </source>
</reference>
<keyword evidence="3" id="KW-1185">Reference proteome</keyword>
<name>A0A8J5CMA5_CHIOP</name>
<comment type="caution">
    <text evidence="2">The sequence shown here is derived from an EMBL/GenBank/DDBJ whole genome shotgun (WGS) entry which is preliminary data.</text>
</comment>
<dbReference type="EMBL" id="JACEEZ010005348">
    <property type="protein sequence ID" value="KAG0725703.1"/>
    <property type="molecule type" value="Genomic_DNA"/>
</dbReference>
<sequence length="229" mass="24796">MGSTTREMEEATCEKIIKKLDSLISQDPLLDKAVRAQPLYHIQLCPQSPINQQTTTWVSIYQPCRPTRSLHLVTNGVTRHTPGGGPAPRPPSRLPRRLPRLTNARGLHLLSHVALPTATSCRAAWAHHTPPVFPALPPARPCNARVPHPAACRPRCLTTPRHAAHLGPALPPPISAHPHTPSYGLCPTPCHPALPPPLPPPLVLPLAAVTVTSATSRPRPRSSMLPRYA</sequence>
<accession>A0A8J5CMA5</accession>
<protein>
    <submittedName>
        <fullName evidence="2">Uncharacterized protein</fullName>
    </submittedName>
</protein>